<evidence type="ECO:0000256" key="2">
    <source>
        <dbReference type="ARBA" id="ARBA00006464"/>
    </source>
</evidence>
<feature type="transmembrane region" description="Helical" evidence="7">
    <location>
        <begin position="12"/>
        <end position="33"/>
    </location>
</feature>
<name>A0A1G2CTT8_9BACT</name>
<dbReference type="PANTHER" id="PTHR30576">
    <property type="entry name" value="COLANIC BIOSYNTHESIS UDP-GLUCOSE LIPID CARRIER TRANSFERASE"/>
    <property type="match status" value="1"/>
</dbReference>
<comment type="similarity">
    <text evidence="2">Belongs to the bacterial sugar transferase family.</text>
</comment>
<dbReference type="EMBL" id="MHLI01000021">
    <property type="protein sequence ID" value="OGZ04776.1"/>
    <property type="molecule type" value="Genomic_DNA"/>
</dbReference>
<evidence type="ECO:0000256" key="4">
    <source>
        <dbReference type="ARBA" id="ARBA00022692"/>
    </source>
</evidence>
<feature type="transmembrane region" description="Helical" evidence="7">
    <location>
        <begin position="266"/>
        <end position="287"/>
    </location>
</feature>
<evidence type="ECO:0000313" key="9">
    <source>
        <dbReference type="EMBL" id="OGZ04776.1"/>
    </source>
</evidence>
<keyword evidence="3" id="KW-0808">Transferase</keyword>
<evidence type="ECO:0000259" key="8">
    <source>
        <dbReference type="Pfam" id="PF02397"/>
    </source>
</evidence>
<comment type="subcellular location">
    <subcellularLocation>
        <location evidence="1">Membrane</location>
        <topology evidence="1">Multi-pass membrane protein</topology>
    </subcellularLocation>
</comment>
<dbReference type="PANTHER" id="PTHR30576:SF0">
    <property type="entry name" value="UNDECAPRENYL-PHOSPHATE N-ACETYLGALACTOSAMINYL 1-PHOSPHATE TRANSFERASE-RELATED"/>
    <property type="match status" value="1"/>
</dbReference>
<dbReference type="GO" id="GO:0016780">
    <property type="term" value="F:phosphotransferase activity, for other substituted phosphate groups"/>
    <property type="evidence" value="ECO:0007669"/>
    <property type="project" value="TreeGrafter"/>
</dbReference>
<gene>
    <name evidence="9" type="ORF">A2845_06265</name>
</gene>
<accession>A0A1G2CTT8</accession>
<reference evidence="9 10" key="1">
    <citation type="journal article" date="2016" name="Nat. Commun.">
        <title>Thousands of microbial genomes shed light on interconnected biogeochemical processes in an aquifer system.</title>
        <authorList>
            <person name="Anantharaman K."/>
            <person name="Brown C.T."/>
            <person name="Hug L.A."/>
            <person name="Sharon I."/>
            <person name="Castelle C.J."/>
            <person name="Probst A.J."/>
            <person name="Thomas B.C."/>
            <person name="Singh A."/>
            <person name="Wilkins M.J."/>
            <person name="Karaoz U."/>
            <person name="Brodie E.L."/>
            <person name="Williams K.H."/>
            <person name="Hubbard S.S."/>
            <person name="Banfield J.F."/>
        </authorList>
    </citation>
    <scope>NUCLEOTIDE SEQUENCE [LARGE SCALE GENOMIC DNA]</scope>
</reference>
<evidence type="ECO:0000313" key="10">
    <source>
        <dbReference type="Proteomes" id="UP000177122"/>
    </source>
</evidence>
<dbReference type="GO" id="GO:0016020">
    <property type="term" value="C:membrane"/>
    <property type="evidence" value="ECO:0007669"/>
    <property type="project" value="UniProtKB-SubCell"/>
</dbReference>
<sequence>MRLLPSFQIVTIFAGDIVMLFFSLFVTLAFRYFELPSTELFVLHALPFSYLFVVWLTVFYIASLYEPHTVIFKSKIPATILNVQAVNSIIAVLFFYFIPAFGITPKTILFLYLIISFVFVSAWRIWGVQFLGLRKKEHAVLIGSGEETRKLYRVVNDNPLYPMRFITWLDLEKLPGIDFEQEVLSRIYEEGISLIVIDMKNEKVLPILPKLYNLIFSHVRFVEQYRIYEDIFDRIPLSLISYNWFLENVSSHAHFGYDLLKRIMDIALAVVLLVPTLVIIPFVMLAIKLDDGGPFFYSPLRIGEGNRPFRIFKFRTMSVMDDGKALSANANKITRVGGFLRTSRIDELPQLWNVLAGDLSLIGPRPEFPGLVDVYHKQIPYYNMRHLIKPGLSGWAQVHHDKPPQTIDETTEKLAYDLYYLKNRSLALDVKIALKTIKTLISRTGL</sequence>
<protein>
    <recommendedName>
        <fullName evidence="8">Bacterial sugar transferase domain-containing protein</fullName>
    </recommendedName>
</protein>
<feature type="transmembrane region" description="Helical" evidence="7">
    <location>
        <begin position="45"/>
        <end position="65"/>
    </location>
</feature>
<dbReference type="InterPro" id="IPR003362">
    <property type="entry name" value="Bact_transf"/>
</dbReference>
<evidence type="ECO:0000256" key="6">
    <source>
        <dbReference type="ARBA" id="ARBA00023136"/>
    </source>
</evidence>
<feature type="transmembrane region" description="Helical" evidence="7">
    <location>
        <begin position="85"/>
        <end position="103"/>
    </location>
</feature>
<dbReference type="Pfam" id="PF02397">
    <property type="entry name" value="Bac_transf"/>
    <property type="match status" value="1"/>
</dbReference>
<keyword evidence="4 7" id="KW-0812">Transmembrane</keyword>
<evidence type="ECO:0000256" key="7">
    <source>
        <dbReference type="SAM" id="Phobius"/>
    </source>
</evidence>
<dbReference type="InterPro" id="IPR017475">
    <property type="entry name" value="EPS_sugar_tfrase"/>
</dbReference>
<keyword evidence="6 7" id="KW-0472">Membrane</keyword>
<dbReference type="AlphaFoldDB" id="A0A1G2CTT8"/>
<dbReference type="NCBIfam" id="TIGR03025">
    <property type="entry name" value="EPS_sugtrans"/>
    <property type="match status" value="1"/>
</dbReference>
<dbReference type="Proteomes" id="UP000177122">
    <property type="component" value="Unassembled WGS sequence"/>
</dbReference>
<evidence type="ECO:0000256" key="1">
    <source>
        <dbReference type="ARBA" id="ARBA00004141"/>
    </source>
</evidence>
<evidence type="ECO:0000256" key="3">
    <source>
        <dbReference type="ARBA" id="ARBA00022679"/>
    </source>
</evidence>
<organism evidence="9 10">
    <name type="scientific">Candidatus Lloydbacteria bacterium RIFCSPHIGHO2_01_FULL_49_22</name>
    <dbReference type="NCBI Taxonomy" id="1798658"/>
    <lineage>
        <taxon>Bacteria</taxon>
        <taxon>Candidatus Lloydiibacteriota</taxon>
    </lineage>
</organism>
<proteinExistence type="inferred from homology"/>
<feature type="domain" description="Bacterial sugar transferase" evidence="8">
    <location>
        <begin position="261"/>
        <end position="441"/>
    </location>
</feature>
<comment type="caution">
    <text evidence="9">The sequence shown here is derived from an EMBL/GenBank/DDBJ whole genome shotgun (WGS) entry which is preliminary data.</text>
</comment>
<evidence type="ECO:0000256" key="5">
    <source>
        <dbReference type="ARBA" id="ARBA00022989"/>
    </source>
</evidence>
<keyword evidence="5 7" id="KW-1133">Transmembrane helix</keyword>
<feature type="transmembrane region" description="Helical" evidence="7">
    <location>
        <begin position="109"/>
        <end position="126"/>
    </location>
</feature>